<evidence type="ECO:0000313" key="2">
    <source>
        <dbReference type="EMBL" id="MBX57463.1"/>
    </source>
</evidence>
<reference evidence="2" key="1">
    <citation type="submission" date="2018-02" db="EMBL/GenBank/DDBJ databases">
        <title>Rhizophora mucronata_Transcriptome.</title>
        <authorList>
            <person name="Meera S.P."/>
            <person name="Sreeshan A."/>
            <person name="Augustine A."/>
        </authorList>
    </citation>
    <scope>NUCLEOTIDE SEQUENCE</scope>
    <source>
        <tissue evidence="2">Leaf</tissue>
    </source>
</reference>
<protein>
    <submittedName>
        <fullName evidence="2">Uncharacterized protein</fullName>
    </submittedName>
</protein>
<dbReference type="EMBL" id="GGEC01076979">
    <property type="protein sequence ID" value="MBX57463.1"/>
    <property type="molecule type" value="Transcribed_RNA"/>
</dbReference>
<dbReference type="AlphaFoldDB" id="A0A2P2PRZ1"/>
<name>A0A2P2PRZ1_RHIMU</name>
<sequence>MASNAGMESIFSQSLSIPTARPNVSPEAHPR</sequence>
<feature type="region of interest" description="Disordered" evidence="1">
    <location>
        <begin position="1"/>
        <end position="31"/>
    </location>
</feature>
<accession>A0A2P2PRZ1</accession>
<evidence type="ECO:0000256" key="1">
    <source>
        <dbReference type="SAM" id="MobiDB-lite"/>
    </source>
</evidence>
<proteinExistence type="predicted"/>
<organism evidence="2">
    <name type="scientific">Rhizophora mucronata</name>
    <name type="common">Asiatic mangrove</name>
    <dbReference type="NCBI Taxonomy" id="61149"/>
    <lineage>
        <taxon>Eukaryota</taxon>
        <taxon>Viridiplantae</taxon>
        <taxon>Streptophyta</taxon>
        <taxon>Embryophyta</taxon>
        <taxon>Tracheophyta</taxon>
        <taxon>Spermatophyta</taxon>
        <taxon>Magnoliopsida</taxon>
        <taxon>eudicotyledons</taxon>
        <taxon>Gunneridae</taxon>
        <taxon>Pentapetalae</taxon>
        <taxon>rosids</taxon>
        <taxon>fabids</taxon>
        <taxon>Malpighiales</taxon>
        <taxon>Rhizophoraceae</taxon>
        <taxon>Rhizophora</taxon>
    </lineage>
</organism>